<dbReference type="RefSeq" id="WP_057641876.1">
    <property type="nucleotide sequence ID" value="NZ_LDJP01000087.1"/>
</dbReference>
<dbReference type="InterPro" id="IPR036388">
    <property type="entry name" value="WH-like_DNA-bd_sf"/>
</dbReference>
<keyword evidence="6" id="KW-0973">c-di-GMP</keyword>
<evidence type="ECO:0000256" key="3">
    <source>
        <dbReference type="ARBA" id="ARBA00020769"/>
    </source>
</evidence>
<evidence type="ECO:0000313" key="16">
    <source>
        <dbReference type="Proteomes" id="UP000050940"/>
    </source>
</evidence>
<feature type="domain" description="Cyclic nucleotide-binding" evidence="13">
    <location>
        <begin position="35"/>
        <end position="109"/>
    </location>
</feature>
<dbReference type="InterPro" id="IPR000595">
    <property type="entry name" value="cNMP-bd_dom"/>
</dbReference>
<dbReference type="EMBL" id="LDJP01000087">
    <property type="protein sequence ID" value="KRG82908.1"/>
    <property type="molecule type" value="Genomic_DNA"/>
</dbReference>
<dbReference type="CDD" id="cd00038">
    <property type="entry name" value="CAP_ED"/>
    <property type="match status" value="1"/>
</dbReference>
<dbReference type="InterPro" id="IPR012318">
    <property type="entry name" value="HTH_CRP"/>
</dbReference>
<dbReference type="Pfam" id="PF00027">
    <property type="entry name" value="cNMP_binding"/>
    <property type="match status" value="1"/>
</dbReference>
<accession>A0A0R0DM82</accession>
<evidence type="ECO:0000259" key="14">
    <source>
        <dbReference type="PROSITE" id="PS51063"/>
    </source>
</evidence>
<dbReference type="SUPFAM" id="SSF46785">
    <property type="entry name" value="Winged helix' DNA-binding domain"/>
    <property type="match status" value="1"/>
</dbReference>
<keyword evidence="11" id="KW-0804">Transcription</keyword>
<evidence type="ECO:0000256" key="12">
    <source>
        <dbReference type="ARBA" id="ARBA00031697"/>
    </source>
</evidence>
<organism evidence="15 16">
    <name type="scientific">Stenotrophomonas daejeonensis</name>
    <dbReference type="NCBI Taxonomy" id="659018"/>
    <lineage>
        <taxon>Bacteria</taxon>
        <taxon>Pseudomonadati</taxon>
        <taxon>Pseudomonadota</taxon>
        <taxon>Gammaproteobacteria</taxon>
        <taxon>Lysobacterales</taxon>
        <taxon>Lysobacteraceae</taxon>
        <taxon>Stenotrophomonas</taxon>
    </lineage>
</organism>
<dbReference type="Proteomes" id="UP000050940">
    <property type="component" value="Unassembled WGS sequence"/>
</dbReference>
<dbReference type="SMART" id="SM00419">
    <property type="entry name" value="HTH_CRP"/>
    <property type="match status" value="1"/>
</dbReference>
<evidence type="ECO:0000256" key="11">
    <source>
        <dbReference type="ARBA" id="ARBA00023163"/>
    </source>
</evidence>
<comment type="subcellular location">
    <subcellularLocation>
        <location evidence="1">Cytoplasm</location>
    </subcellularLocation>
</comment>
<reference evidence="15 16" key="1">
    <citation type="submission" date="2015-05" db="EMBL/GenBank/DDBJ databases">
        <title>Genome sequencing and analysis of members of genus Stenotrophomonas.</title>
        <authorList>
            <person name="Patil P.P."/>
            <person name="Midha S."/>
            <person name="Patil P.B."/>
        </authorList>
    </citation>
    <scope>NUCLEOTIDE SEQUENCE [LARGE SCALE GENOMIC DNA]</scope>
    <source>
        <strain evidence="15 16">JCM 16244</strain>
    </source>
</reference>
<dbReference type="Gene3D" id="2.60.120.10">
    <property type="entry name" value="Jelly Rolls"/>
    <property type="match status" value="1"/>
</dbReference>
<comment type="caution">
    <text evidence="15">The sequence shown here is derived from an EMBL/GenBank/DDBJ whole genome shotgun (WGS) entry which is preliminary data.</text>
</comment>
<dbReference type="InterPro" id="IPR036390">
    <property type="entry name" value="WH_DNA-bd_sf"/>
</dbReference>
<dbReference type="PROSITE" id="PS50042">
    <property type="entry name" value="CNMP_BINDING_3"/>
    <property type="match status" value="1"/>
</dbReference>
<dbReference type="Gene3D" id="1.10.10.10">
    <property type="entry name" value="Winged helix-like DNA-binding domain superfamily/Winged helix DNA-binding domain"/>
    <property type="match status" value="1"/>
</dbReference>
<evidence type="ECO:0000259" key="13">
    <source>
        <dbReference type="PROSITE" id="PS50042"/>
    </source>
</evidence>
<dbReference type="PROSITE" id="PS51063">
    <property type="entry name" value="HTH_CRP_2"/>
    <property type="match status" value="1"/>
</dbReference>
<evidence type="ECO:0000256" key="2">
    <source>
        <dbReference type="ARBA" id="ARBA00011738"/>
    </source>
</evidence>
<dbReference type="STRING" id="659018.ABB34_13430"/>
<dbReference type="GO" id="GO:0003677">
    <property type="term" value="F:DNA binding"/>
    <property type="evidence" value="ECO:0007669"/>
    <property type="project" value="UniProtKB-KW"/>
</dbReference>
<evidence type="ECO:0000256" key="8">
    <source>
        <dbReference type="ARBA" id="ARBA00023026"/>
    </source>
</evidence>
<dbReference type="GO" id="GO:0003824">
    <property type="term" value="F:catalytic activity"/>
    <property type="evidence" value="ECO:0007669"/>
    <property type="project" value="UniProtKB-KW"/>
</dbReference>
<dbReference type="FunFam" id="1.10.10.10:FF:000028">
    <property type="entry name" value="Fumarate/nitrate reduction transcriptional regulator Fnr"/>
    <property type="match status" value="1"/>
</dbReference>
<evidence type="ECO:0000256" key="1">
    <source>
        <dbReference type="ARBA" id="ARBA00004496"/>
    </source>
</evidence>
<dbReference type="InterPro" id="IPR014710">
    <property type="entry name" value="RmlC-like_jellyroll"/>
</dbReference>
<sequence>MTSPLVFPRTDVSVLADDGDALTFCSTCAFSQACLSEGMDKGALMDLHVLVEHVGPLHPGEHVFREGDPFGAIAAVRAGTVKTYQIDRNGHEQVLGFHLPGEVIGLNAIHDDRYPCNAVALDTVMLCRFSFPRIALLAARLPNLQQHLFRLMSRDIGIASLFARDNTADERMAAFLIGLSRRLAARGFSPRRFQLTMTRTDIANYLRQAPETVSRVLRRFEQDGLLHIKQRDVEIIDLPRLEALALTVLRD</sequence>
<keyword evidence="7" id="KW-0805">Transcription regulation</keyword>
<evidence type="ECO:0000256" key="4">
    <source>
        <dbReference type="ARBA" id="ARBA00022491"/>
    </source>
</evidence>
<name>A0A0R0DM82_9GAMM</name>
<feature type="domain" description="HTH crp-type" evidence="14">
    <location>
        <begin position="166"/>
        <end position="239"/>
    </location>
</feature>
<gene>
    <name evidence="15" type="ORF">ABB34_13430</name>
</gene>
<keyword evidence="4" id="KW-0678">Repressor</keyword>
<dbReference type="SMART" id="SM00100">
    <property type="entry name" value="cNMP"/>
    <property type="match status" value="1"/>
</dbReference>
<dbReference type="OrthoDB" id="7643467at2"/>
<dbReference type="PATRIC" id="fig|659018.3.peg.2901"/>
<evidence type="ECO:0000256" key="7">
    <source>
        <dbReference type="ARBA" id="ARBA00023015"/>
    </source>
</evidence>
<proteinExistence type="predicted"/>
<keyword evidence="10" id="KW-0010">Activator</keyword>
<evidence type="ECO:0000256" key="6">
    <source>
        <dbReference type="ARBA" id="ARBA00022636"/>
    </source>
</evidence>
<evidence type="ECO:0000256" key="5">
    <source>
        <dbReference type="ARBA" id="ARBA00022533"/>
    </source>
</evidence>
<dbReference type="AlphaFoldDB" id="A0A0R0DM82"/>
<evidence type="ECO:0000256" key="10">
    <source>
        <dbReference type="ARBA" id="ARBA00023159"/>
    </source>
</evidence>
<keyword evidence="9" id="KW-0238">DNA-binding</keyword>
<evidence type="ECO:0000256" key="9">
    <source>
        <dbReference type="ARBA" id="ARBA00023125"/>
    </source>
</evidence>
<keyword evidence="16" id="KW-1185">Reference proteome</keyword>
<dbReference type="CDD" id="cd00092">
    <property type="entry name" value="HTH_CRP"/>
    <property type="match status" value="1"/>
</dbReference>
<dbReference type="PRINTS" id="PR00034">
    <property type="entry name" value="HTHCRP"/>
</dbReference>
<protein>
    <recommendedName>
        <fullName evidence="3">CRP-like protein Clp</fullName>
    </recommendedName>
    <alternativeName>
        <fullName evidence="12">Catabolite activation-like protein</fullName>
    </alternativeName>
</protein>
<keyword evidence="5" id="KW-0021">Allosteric enzyme</keyword>
<dbReference type="InterPro" id="IPR050397">
    <property type="entry name" value="Env_Response_Regulators"/>
</dbReference>
<dbReference type="PANTHER" id="PTHR24567">
    <property type="entry name" value="CRP FAMILY TRANSCRIPTIONAL REGULATORY PROTEIN"/>
    <property type="match status" value="1"/>
</dbReference>
<evidence type="ECO:0000313" key="15">
    <source>
        <dbReference type="EMBL" id="KRG82908.1"/>
    </source>
</evidence>
<dbReference type="GO" id="GO:0005829">
    <property type="term" value="C:cytosol"/>
    <property type="evidence" value="ECO:0007669"/>
    <property type="project" value="TreeGrafter"/>
</dbReference>
<dbReference type="Pfam" id="PF13545">
    <property type="entry name" value="HTH_Crp_2"/>
    <property type="match status" value="1"/>
</dbReference>
<dbReference type="InterPro" id="IPR018490">
    <property type="entry name" value="cNMP-bd_dom_sf"/>
</dbReference>
<dbReference type="GO" id="GO:0003700">
    <property type="term" value="F:DNA-binding transcription factor activity"/>
    <property type="evidence" value="ECO:0007669"/>
    <property type="project" value="TreeGrafter"/>
</dbReference>
<dbReference type="PANTHER" id="PTHR24567:SF75">
    <property type="entry name" value="FUMARATE AND NITRATE REDUCTION REGULATORY PROTEIN"/>
    <property type="match status" value="1"/>
</dbReference>
<keyword evidence="8" id="KW-0843">Virulence</keyword>
<dbReference type="SUPFAM" id="SSF51206">
    <property type="entry name" value="cAMP-binding domain-like"/>
    <property type="match status" value="1"/>
</dbReference>
<comment type="subunit">
    <text evidence="2">Homodimer.</text>
</comment>